<feature type="chain" id="PRO_5002691063" evidence="5">
    <location>
        <begin position="20"/>
        <end position="573"/>
    </location>
</feature>
<dbReference type="InterPro" id="IPR000917">
    <property type="entry name" value="Sulfatase_N"/>
</dbReference>
<dbReference type="PROSITE" id="PS00523">
    <property type="entry name" value="SULFATASE_1"/>
    <property type="match status" value="1"/>
</dbReference>
<evidence type="ECO:0000313" key="8">
    <source>
        <dbReference type="Proteomes" id="UP000004947"/>
    </source>
</evidence>
<reference evidence="7 8" key="1">
    <citation type="journal article" date="2010" name="J. Bacteriol.">
        <title>Genome sequence of Lentisphaera araneosa HTCC2155T, the type species of the order Lentisphaerales in the phylum Lentisphaerae.</title>
        <authorList>
            <person name="Thrash J.C."/>
            <person name="Cho J.C."/>
            <person name="Vergin K.L."/>
            <person name="Morris R.M."/>
            <person name="Giovannoni S.J."/>
        </authorList>
    </citation>
    <scope>NUCLEOTIDE SEQUENCE [LARGE SCALE GENOMIC DNA]</scope>
    <source>
        <strain evidence="7 8">HTCC2155</strain>
    </source>
</reference>
<dbReference type="CDD" id="cd16146">
    <property type="entry name" value="ARS_like"/>
    <property type="match status" value="1"/>
</dbReference>
<feature type="domain" description="Sulfatase N-terminal" evidence="6">
    <location>
        <begin position="21"/>
        <end position="327"/>
    </location>
</feature>
<evidence type="ECO:0000256" key="5">
    <source>
        <dbReference type="SAM" id="SignalP"/>
    </source>
</evidence>
<dbReference type="RefSeq" id="WP_007276765.1">
    <property type="nucleotide sequence ID" value="NZ_ABCK01000001.1"/>
</dbReference>
<dbReference type="Gene3D" id="3.30.1120.10">
    <property type="match status" value="1"/>
</dbReference>
<accession>A6DFR6</accession>
<keyword evidence="3" id="KW-0378">Hydrolase</keyword>
<evidence type="ECO:0000259" key="6">
    <source>
        <dbReference type="Pfam" id="PF00884"/>
    </source>
</evidence>
<comment type="similarity">
    <text evidence="1">Belongs to the sulfatase family.</text>
</comment>
<dbReference type="PANTHER" id="PTHR42693:SF53">
    <property type="entry name" value="ENDO-4-O-SULFATASE"/>
    <property type="match status" value="1"/>
</dbReference>
<dbReference type="EMBL" id="ABCK01000001">
    <property type="protein sequence ID" value="EDM29646.1"/>
    <property type="molecule type" value="Genomic_DNA"/>
</dbReference>
<dbReference type="OrthoDB" id="9783154at2"/>
<dbReference type="Pfam" id="PF00884">
    <property type="entry name" value="Sulfatase"/>
    <property type="match status" value="1"/>
</dbReference>
<dbReference type="PANTHER" id="PTHR42693">
    <property type="entry name" value="ARYLSULFATASE FAMILY MEMBER"/>
    <property type="match status" value="1"/>
</dbReference>
<dbReference type="Gene3D" id="3.40.720.10">
    <property type="entry name" value="Alkaline Phosphatase, subunit A"/>
    <property type="match status" value="1"/>
</dbReference>
<proteinExistence type="inferred from homology"/>
<dbReference type="AlphaFoldDB" id="A6DFR6"/>
<keyword evidence="4" id="KW-0106">Calcium</keyword>
<dbReference type="PROSITE" id="PS00149">
    <property type="entry name" value="SULFATASE_2"/>
    <property type="match status" value="1"/>
</dbReference>
<dbReference type="InterPro" id="IPR050738">
    <property type="entry name" value="Sulfatase"/>
</dbReference>
<evidence type="ECO:0000256" key="3">
    <source>
        <dbReference type="ARBA" id="ARBA00022801"/>
    </source>
</evidence>
<comment type="caution">
    <text evidence="7">The sequence shown here is derived from an EMBL/GenBank/DDBJ whole genome shotgun (WGS) entry which is preliminary data.</text>
</comment>
<evidence type="ECO:0000256" key="2">
    <source>
        <dbReference type="ARBA" id="ARBA00022723"/>
    </source>
</evidence>
<dbReference type="InterPro" id="IPR024607">
    <property type="entry name" value="Sulfatase_CS"/>
</dbReference>
<protein>
    <submittedName>
        <fullName evidence="7">N-acetylgalactosamine-4-sulfatase</fullName>
    </submittedName>
</protein>
<dbReference type="eggNOG" id="COG3119">
    <property type="taxonomic scope" value="Bacteria"/>
</dbReference>
<dbReference type="STRING" id="313628.LNTAR_17888"/>
<feature type="signal peptide" evidence="5">
    <location>
        <begin position="1"/>
        <end position="19"/>
    </location>
</feature>
<keyword evidence="8" id="KW-1185">Reference proteome</keyword>
<evidence type="ECO:0000256" key="1">
    <source>
        <dbReference type="ARBA" id="ARBA00008779"/>
    </source>
</evidence>
<evidence type="ECO:0000313" key="7">
    <source>
        <dbReference type="EMBL" id="EDM29646.1"/>
    </source>
</evidence>
<evidence type="ECO:0000256" key="4">
    <source>
        <dbReference type="ARBA" id="ARBA00022837"/>
    </source>
</evidence>
<dbReference type="GO" id="GO:0046872">
    <property type="term" value="F:metal ion binding"/>
    <property type="evidence" value="ECO:0007669"/>
    <property type="project" value="UniProtKB-KW"/>
</dbReference>
<keyword evidence="2" id="KW-0479">Metal-binding</keyword>
<dbReference type="InterPro" id="IPR017850">
    <property type="entry name" value="Alkaline_phosphatase_core_sf"/>
</dbReference>
<gene>
    <name evidence="7" type="ORF">LNTAR_17888</name>
</gene>
<dbReference type="SUPFAM" id="SSF53649">
    <property type="entry name" value="Alkaline phosphatase-like"/>
    <property type="match status" value="1"/>
</dbReference>
<dbReference type="Proteomes" id="UP000004947">
    <property type="component" value="Unassembled WGS sequence"/>
</dbReference>
<dbReference type="GO" id="GO:0004065">
    <property type="term" value="F:arylsulfatase activity"/>
    <property type="evidence" value="ECO:0007669"/>
    <property type="project" value="TreeGrafter"/>
</dbReference>
<sequence>MLKISFLNLLLLLSSFALDRPNVVLILTDDQGYGEVAAHGNKIIQTPEMDKLYREGVRLDNYHVNSICSPSRAALVTGRYASRVGVWHTLGGRNIIRKDEKTIADHFVAAGYKTGMVGKWHLGDNAPYRPEDRGFQDVFRIGGGSIGQLPDYWKNDLWDGHYWNKGQWVKTKGFCTDVQFDYALDFVEENKKSPFFLFISTTAPHSPTGADKKYLEPYEKLGLDKGICAFYGMVTNIDDNIGRLRNKLRELKLEENTILIFSSDNGSACDKKGDSFNGGMQGKKGSLYEGGHRVPCFLYWPKGGWIGGKQLDQVTAHIDILPTLLKACAIENPLNTAFDGIELNGIIAKPAQKLSRLLITENKANKRDQEFQNSVVLTDEWRLIDGQKLYDVKNDFTQKNDIAKEHNERVKSLRKSYSQWYTSIKARFNELTPIDIDHEQAELYSMDLYPNESTGEKGKVVWNQKGISKGEQYRGFWALNVLESGKYKISLHRWPKYIKASLSTDGDHKTKSLDIKAAKIQLADRSLELSLTPEAEAAHFEISLEAGELPLQAEFINQKGEAFSAYYVYIQKI</sequence>
<keyword evidence="5" id="KW-0732">Signal</keyword>
<name>A6DFR6_9BACT</name>
<organism evidence="7 8">
    <name type="scientific">Lentisphaera araneosa HTCC2155</name>
    <dbReference type="NCBI Taxonomy" id="313628"/>
    <lineage>
        <taxon>Bacteria</taxon>
        <taxon>Pseudomonadati</taxon>
        <taxon>Lentisphaerota</taxon>
        <taxon>Lentisphaeria</taxon>
        <taxon>Lentisphaerales</taxon>
        <taxon>Lentisphaeraceae</taxon>
        <taxon>Lentisphaera</taxon>
    </lineage>
</organism>